<dbReference type="EMBL" id="JACVVK020000016">
    <property type="protein sequence ID" value="KAK7504267.1"/>
    <property type="molecule type" value="Genomic_DNA"/>
</dbReference>
<keyword evidence="3" id="KW-1185">Reference proteome</keyword>
<sequence>AHGSGPFYGSDQMLKRAHLYDLPITARNYHLDLQVQQAYKVTDEFVTVTKHGPHKCLYPADDGPFGSILWRDKKYLVSVLIPVGVGFTGAIMIIVMAYVSRAWRKRKERARAQGSPRSFLE</sequence>
<protein>
    <submittedName>
        <fullName evidence="2">Uncharacterized protein</fullName>
    </submittedName>
</protein>
<keyword evidence="1" id="KW-0812">Transmembrane</keyword>
<organism evidence="2 3">
    <name type="scientific">Batillaria attramentaria</name>
    <dbReference type="NCBI Taxonomy" id="370345"/>
    <lineage>
        <taxon>Eukaryota</taxon>
        <taxon>Metazoa</taxon>
        <taxon>Spiralia</taxon>
        <taxon>Lophotrochozoa</taxon>
        <taxon>Mollusca</taxon>
        <taxon>Gastropoda</taxon>
        <taxon>Caenogastropoda</taxon>
        <taxon>Sorbeoconcha</taxon>
        <taxon>Cerithioidea</taxon>
        <taxon>Batillariidae</taxon>
        <taxon>Batillaria</taxon>
    </lineage>
</organism>
<proteinExistence type="predicted"/>
<feature type="non-terminal residue" evidence="2">
    <location>
        <position position="121"/>
    </location>
</feature>
<name>A0ABD0LZ72_9CAEN</name>
<dbReference type="AlphaFoldDB" id="A0ABD0LZ72"/>
<feature type="transmembrane region" description="Helical" evidence="1">
    <location>
        <begin position="75"/>
        <end position="99"/>
    </location>
</feature>
<keyword evidence="1" id="KW-1133">Transmembrane helix</keyword>
<dbReference type="Proteomes" id="UP001519460">
    <property type="component" value="Unassembled WGS sequence"/>
</dbReference>
<comment type="caution">
    <text evidence="2">The sequence shown here is derived from an EMBL/GenBank/DDBJ whole genome shotgun (WGS) entry which is preliminary data.</text>
</comment>
<evidence type="ECO:0000313" key="3">
    <source>
        <dbReference type="Proteomes" id="UP001519460"/>
    </source>
</evidence>
<accession>A0ABD0LZ72</accession>
<evidence type="ECO:0000256" key="1">
    <source>
        <dbReference type="SAM" id="Phobius"/>
    </source>
</evidence>
<reference evidence="2 3" key="1">
    <citation type="journal article" date="2023" name="Sci. Data">
        <title>Genome assembly of the Korean intertidal mud-creeper Batillaria attramentaria.</title>
        <authorList>
            <person name="Patra A.K."/>
            <person name="Ho P.T."/>
            <person name="Jun S."/>
            <person name="Lee S.J."/>
            <person name="Kim Y."/>
            <person name="Won Y.J."/>
        </authorList>
    </citation>
    <scope>NUCLEOTIDE SEQUENCE [LARGE SCALE GENOMIC DNA]</scope>
    <source>
        <strain evidence="2">Wonlab-2016</strain>
    </source>
</reference>
<evidence type="ECO:0000313" key="2">
    <source>
        <dbReference type="EMBL" id="KAK7504267.1"/>
    </source>
</evidence>
<keyword evidence="1" id="KW-0472">Membrane</keyword>
<feature type="non-terminal residue" evidence="2">
    <location>
        <position position="1"/>
    </location>
</feature>
<gene>
    <name evidence="2" type="ORF">BaRGS_00004571</name>
</gene>